<accession>A0A6A4RC86</accession>
<evidence type="ECO:0000313" key="1">
    <source>
        <dbReference type="EMBL" id="KAE9631020.1"/>
    </source>
</evidence>
<organism evidence="1 2">
    <name type="scientific">Parasedimentitalea maritima</name>
    <dbReference type="NCBI Taxonomy" id="2578117"/>
    <lineage>
        <taxon>Bacteria</taxon>
        <taxon>Pseudomonadati</taxon>
        <taxon>Pseudomonadota</taxon>
        <taxon>Alphaproteobacteria</taxon>
        <taxon>Rhodobacterales</taxon>
        <taxon>Paracoccaceae</taxon>
        <taxon>Parasedimentitalea</taxon>
    </lineage>
</organism>
<name>A0A6A4RC86_9RHOB</name>
<evidence type="ECO:0008006" key="3">
    <source>
        <dbReference type="Google" id="ProtNLM"/>
    </source>
</evidence>
<dbReference type="RefSeq" id="WP_158978313.1">
    <property type="nucleotide sequence ID" value="NZ_WSFO01000003.1"/>
</dbReference>
<protein>
    <recommendedName>
        <fullName evidence="3">Saccharopine dehydrogenase NADP binding domain-containing protein</fullName>
    </recommendedName>
</protein>
<proteinExistence type="predicted"/>
<gene>
    <name evidence="1" type="ORF">GP644_07320</name>
</gene>
<dbReference type="EMBL" id="WSFO01000003">
    <property type="protein sequence ID" value="KAE9631020.1"/>
    <property type="molecule type" value="Genomic_DNA"/>
</dbReference>
<dbReference type="AlphaFoldDB" id="A0A6A4RC86"/>
<dbReference type="Proteomes" id="UP000441586">
    <property type="component" value="Unassembled WGS sequence"/>
</dbReference>
<sequence length="355" mass="38334">MGKPTLLIVSMGELGTSFLEAVARTEIFETIVVGSRDLTKAQQRANNALIGAGLEGYFPQITAEHLDVAGPDFATKLRAISPDYIFSAPSLLPWWKVDDRKVQLPFAGYMALHLSLMAIFRDKIEAAGTDAFWIGASFPDVINAVLNRTGFGPDCGIGNVQEPIAKIQSGIGKTLRCNPQDVRVHLVAQHAFEYFVLGDATNTDLPPYLIKAMVGERDVTDLADQVLRTPFPFPYDLSFNRVTASAGVNAMRALTSPTKTPVHLPGVGPLIGGYPVMASSAGVEINLPPEWSMEHAIATNEASLKWDGIDAVEPDGTVHYSQKTREALHQLLGQRIETLSIATADIQAKALLSAL</sequence>
<reference evidence="1 2" key="1">
    <citation type="submission" date="2019-12" db="EMBL/GenBank/DDBJ databases">
        <authorList>
            <person name="Zhang Y.-J."/>
        </authorList>
    </citation>
    <scope>NUCLEOTIDE SEQUENCE [LARGE SCALE GENOMIC DNA]</scope>
    <source>
        <strain evidence="1 2">H18S-6</strain>
    </source>
</reference>
<evidence type="ECO:0000313" key="2">
    <source>
        <dbReference type="Proteomes" id="UP000441586"/>
    </source>
</evidence>
<comment type="caution">
    <text evidence="1">The sequence shown here is derived from an EMBL/GenBank/DDBJ whole genome shotgun (WGS) entry which is preliminary data.</text>
</comment>